<gene>
    <name evidence="3" type="ORF">WG900_03575</name>
</gene>
<evidence type="ECO:0000256" key="1">
    <source>
        <dbReference type="SAM" id="Phobius"/>
    </source>
</evidence>
<accession>A0ABU8S537</accession>
<dbReference type="EMBL" id="JBBHJY010000001">
    <property type="protein sequence ID" value="MEJ6008996.1"/>
    <property type="molecule type" value="Genomic_DNA"/>
</dbReference>
<reference evidence="3 4" key="1">
    <citation type="submission" date="2024-03" db="EMBL/GenBank/DDBJ databases">
        <authorList>
            <person name="Jo J.-H."/>
        </authorList>
    </citation>
    <scope>NUCLEOTIDE SEQUENCE [LARGE SCALE GENOMIC DNA]</scope>
    <source>
        <strain evidence="3 4">AS3R-12</strain>
    </source>
</reference>
<name>A0ABU8S537_9SPHN</name>
<dbReference type="InterPro" id="IPR012495">
    <property type="entry name" value="TadE-like_dom"/>
</dbReference>
<keyword evidence="1" id="KW-1133">Transmembrane helix</keyword>
<comment type="caution">
    <text evidence="3">The sequence shown here is derived from an EMBL/GenBank/DDBJ whole genome shotgun (WGS) entry which is preliminary data.</text>
</comment>
<proteinExistence type="predicted"/>
<feature type="domain" description="TadE-like" evidence="2">
    <location>
        <begin position="13"/>
        <end position="55"/>
    </location>
</feature>
<keyword evidence="1" id="KW-0472">Membrane</keyword>
<keyword evidence="1" id="KW-0812">Transmembrane</keyword>
<evidence type="ECO:0000259" key="2">
    <source>
        <dbReference type="Pfam" id="PF07811"/>
    </source>
</evidence>
<evidence type="ECO:0000313" key="4">
    <source>
        <dbReference type="Proteomes" id="UP001379235"/>
    </source>
</evidence>
<dbReference type="RefSeq" id="WP_339964711.1">
    <property type="nucleotide sequence ID" value="NZ_JBBHJY010000001.1"/>
</dbReference>
<dbReference type="Pfam" id="PF07811">
    <property type="entry name" value="TadE"/>
    <property type="match status" value="1"/>
</dbReference>
<evidence type="ECO:0000313" key="3">
    <source>
        <dbReference type="EMBL" id="MEJ6008996.1"/>
    </source>
</evidence>
<sequence length="194" mass="21005">MTFWKNLASNQDGVTVIEFALISPVLIMLLMGTYDVAYQLYASSVLQGAIQKAGRDSTIEGAASSISTIDQKVADTVRFVVPNATMTFQRKSYTNFSNVAKPEDFTDVNNNGSCDLGEVYEDANGNGIWDADRGKTGQGGAKDAVLYSITVTYPRPLAVAKLIGLSENITIKTETVLRNQPYGSQDVTKLVKNC</sequence>
<dbReference type="Proteomes" id="UP001379235">
    <property type="component" value="Unassembled WGS sequence"/>
</dbReference>
<organism evidence="3 4">
    <name type="scientific">Novosphingobium aquae</name>
    <dbReference type="NCBI Taxonomy" id="3133435"/>
    <lineage>
        <taxon>Bacteria</taxon>
        <taxon>Pseudomonadati</taxon>
        <taxon>Pseudomonadota</taxon>
        <taxon>Alphaproteobacteria</taxon>
        <taxon>Sphingomonadales</taxon>
        <taxon>Sphingomonadaceae</taxon>
        <taxon>Novosphingobium</taxon>
    </lineage>
</organism>
<protein>
    <submittedName>
        <fullName evidence="3">TadE family protein</fullName>
    </submittedName>
</protein>
<keyword evidence="4" id="KW-1185">Reference proteome</keyword>
<feature type="transmembrane region" description="Helical" evidence="1">
    <location>
        <begin position="20"/>
        <end position="41"/>
    </location>
</feature>